<dbReference type="CDD" id="cd00200">
    <property type="entry name" value="WD40"/>
    <property type="match status" value="2"/>
</dbReference>
<evidence type="ECO:0000313" key="4">
    <source>
        <dbReference type="EMBL" id="KEI67242.1"/>
    </source>
</evidence>
<evidence type="ECO:0000256" key="3">
    <source>
        <dbReference type="PROSITE-ProRule" id="PRU00221"/>
    </source>
</evidence>
<feature type="repeat" description="WD" evidence="3">
    <location>
        <begin position="61"/>
        <end position="95"/>
    </location>
</feature>
<dbReference type="SUPFAM" id="SSF82171">
    <property type="entry name" value="DPP6 N-terminal domain-like"/>
    <property type="match status" value="1"/>
</dbReference>
<dbReference type="HOGENOM" id="CLU_000288_6_12_3"/>
<dbReference type="PROSITE" id="PS50294">
    <property type="entry name" value="WD_REPEATS_REGION"/>
    <property type="match status" value="6"/>
</dbReference>
<dbReference type="eggNOG" id="COG2319">
    <property type="taxonomic scope" value="Bacteria"/>
</dbReference>
<dbReference type="Pfam" id="PF00400">
    <property type="entry name" value="WD40"/>
    <property type="match status" value="10"/>
</dbReference>
<accession>A0A073CH55</accession>
<reference evidence="4 5" key="1">
    <citation type="journal article" date="2014" name="Appl. Environ. Microbiol.">
        <title>Elucidation of insertion elements encoded on plasmids and in vitro construction of shuttle vectors from the toxic cyanobacterium Planktothrix.</title>
        <authorList>
            <person name="Christiansen G."/>
            <person name="Goesmann A."/>
            <person name="Kurmayer R."/>
        </authorList>
    </citation>
    <scope>NUCLEOTIDE SEQUENCE [LARGE SCALE GENOMIC DNA]</scope>
    <source>
        <strain evidence="4 5">NIVA-CYA 126/8</strain>
    </source>
</reference>
<feature type="repeat" description="WD" evidence="3">
    <location>
        <begin position="447"/>
        <end position="481"/>
    </location>
</feature>
<dbReference type="PROSITE" id="PS00678">
    <property type="entry name" value="WD_REPEATS_1"/>
    <property type="match status" value="4"/>
</dbReference>
<dbReference type="InterPro" id="IPR011047">
    <property type="entry name" value="Quinoprotein_ADH-like_sf"/>
</dbReference>
<proteinExistence type="predicted"/>
<feature type="repeat" description="WD" evidence="3">
    <location>
        <begin position="14"/>
        <end position="48"/>
    </location>
</feature>
<protein>
    <submittedName>
        <fullName evidence="4">Putative WD40 repeat-containing protein</fullName>
    </submittedName>
</protein>
<dbReference type="InterPro" id="IPR019775">
    <property type="entry name" value="WD40_repeat_CS"/>
</dbReference>
<dbReference type="STRING" id="388467.A19Y_2312"/>
<dbReference type="AlphaFoldDB" id="A0A073CH55"/>
<dbReference type="SMART" id="SM00320">
    <property type="entry name" value="WD40"/>
    <property type="match status" value="12"/>
</dbReference>
<dbReference type="InterPro" id="IPR015943">
    <property type="entry name" value="WD40/YVTN_repeat-like_dom_sf"/>
</dbReference>
<dbReference type="SUPFAM" id="SSF50998">
    <property type="entry name" value="Quinoprotein alcohol dehydrogenase-like"/>
    <property type="match status" value="1"/>
</dbReference>
<dbReference type="EMBL" id="CM002803">
    <property type="protein sequence ID" value="KEI67242.1"/>
    <property type="molecule type" value="Genomic_DNA"/>
</dbReference>
<dbReference type="PRINTS" id="PR00320">
    <property type="entry name" value="GPROTEINBRPT"/>
</dbReference>
<dbReference type="InterPro" id="IPR020472">
    <property type="entry name" value="WD40_PAC1"/>
</dbReference>
<dbReference type="Proteomes" id="UP000027395">
    <property type="component" value="Chromosome"/>
</dbReference>
<keyword evidence="5" id="KW-1185">Reference proteome</keyword>
<evidence type="ECO:0000256" key="1">
    <source>
        <dbReference type="ARBA" id="ARBA00022574"/>
    </source>
</evidence>
<feature type="repeat" description="WD" evidence="3">
    <location>
        <begin position="178"/>
        <end position="210"/>
    </location>
</feature>
<feature type="repeat" description="WD" evidence="3">
    <location>
        <begin position="412"/>
        <end position="437"/>
    </location>
</feature>
<dbReference type="PANTHER" id="PTHR22847">
    <property type="entry name" value="WD40 REPEAT PROTEIN"/>
    <property type="match status" value="1"/>
</dbReference>
<organism evidence="4 5">
    <name type="scientific">Planktothrix agardhii (strain NIVA-CYA 126/8)</name>
    <dbReference type="NCBI Taxonomy" id="388467"/>
    <lineage>
        <taxon>Bacteria</taxon>
        <taxon>Bacillati</taxon>
        <taxon>Cyanobacteriota</taxon>
        <taxon>Cyanophyceae</taxon>
        <taxon>Oscillatoriophycideae</taxon>
        <taxon>Oscillatoriales</taxon>
        <taxon>Microcoleaceae</taxon>
        <taxon>Planktothrix</taxon>
    </lineage>
</organism>
<dbReference type="InterPro" id="IPR001680">
    <property type="entry name" value="WD40_rpt"/>
</dbReference>
<dbReference type="Gene3D" id="2.130.10.10">
    <property type="entry name" value="YVTN repeat-like/Quinoprotein amine dehydrogenase"/>
    <property type="match status" value="4"/>
</dbReference>
<dbReference type="RefSeq" id="WP_042154284.1">
    <property type="nucleotide sequence ID" value="NZ_CM002803.1"/>
</dbReference>
<dbReference type="PATRIC" id="fig|388467.6.peg.2261"/>
<feature type="repeat" description="WD" evidence="3">
    <location>
        <begin position="93"/>
        <end position="134"/>
    </location>
</feature>
<sequence length="611" mass="66927">MWDVTGNQIWQTPANGHTESVTTIALSPNGQIIASGSEDKTICLWDLQGNLIKRIKTQGKITGITFSPDGQTIASTSGDGRLRLWDMEGNELFSVNVGYVWSVAFSPDGKFLATGNENKTVQLWNIQDQQISKALVYQTGGAVHSVAFSPDSKMLATSGGWSNLVYLWDLKGNLLQELQGHDGSVRSVTFSPDGKTIASGSEDGTVRLWDRKGTPIGNPFSHEDSVLSVGFSPDGKILASGSSPSKGSVRLWDVQHTQQQRSLEVQGEIWSISFSPNSRIIGIVGFDWNTSEGFLLLQDLQQKNRGKILNKKLKNKQITTIAFGPNSILVSAFNLSDNLSQTNDPLFTDDLLLFDLQGKTLDHVQGLQGSITAIDFSKDGKSIVSGSRDGISLWDVQGNQIHLVKQFEHEEVFSVSISPNGQIIASGDSEGNIYIWNRQGKKIGQILQGHEQQVSVLTFSPDGNTIASGSWDHTIRLWNLNGQPISQPFQHSGSIFSANFSPDGKFLLSGSGRSSYDNGYSNYYNAIWLWDVQGNMIGQAIQQQAPVKAVALSPDELGILAGSRDGRIFANIPQTSWLHVACERLKYHPVMKNPKTPEQRGAKDTCQKFVW</sequence>
<dbReference type="PROSITE" id="PS50082">
    <property type="entry name" value="WD_REPEATS_2"/>
    <property type="match status" value="6"/>
</dbReference>
<gene>
    <name evidence="4" type="ORF">A19Y_2312</name>
</gene>
<name>A0A073CH55_PLAA1</name>
<keyword evidence="1 3" id="KW-0853">WD repeat</keyword>
<evidence type="ECO:0000313" key="5">
    <source>
        <dbReference type="Proteomes" id="UP000027395"/>
    </source>
</evidence>
<dbReference type="PANTHER" id="PTHR22847:SF637">
    <property type="entry name" value="WD REPEAT DOMAIN 5B"/>
    <property type="match status" value="1"/>
</dbReference>
<keyword evidence="2" id="KW-0677">Repeat</keyword>
<evidence type="ECO:0000256" key="2">
    <source>
        <dbReference type="ARBA" id="ARBA00022737"/>
    </source>
</evidence>